<sequence>MKDRTEREANTSITIDRWAKASVAAAFLPAASHCLLHLYTGQQRPSRHPRGEEAAADGDGDVAAAAVAAAHEGRREARRTVAAKETAAELAAAPAFAAAKDTAAARRPHSLVAQPGAGYLLSELPNGDTTLVRD</sequence>
<dbReference type="EMBL" id="NAJO01000016">
    <property type="protein sequence ID" value="OQO06541.1"/>
    <property type="molecule type" value="Genomic_DNA"/>
</dbReference>
<protein>
    <submittedName>
        <fullName evidence="1">Uncharacterized protein</fullName>
    </submittedName>
</protein>
<dbReference type="InParanoid" id="A0A1V8T5K5"/>
<keyword evidence="2" id="KW-1185">Reference proteome</keyword>
<evidence type="ECO:0000313" key="2">
    <source>
        <dbReference type="Proteomes" id="UP000192596"/>
    </source>
</evidence>
<proteinExistence type="predicted"/>
<comment type="caution">
    <text evidence="1">The sequence shown here is derived from an EMBL/GenBank/DDBJ whole genome shotgun (WGS) entry which is preliminary data.</text>
</comment>
<accession>A0A1V8T5K5</accession>
<name>A0A1V8T5K5_9PEZI</name>
<evidence type="ECO:0000313" key="1">
    <source>
        <dbReference type="EMBL" id="OQO06541.1"/>
    </source>
</evidence>
<organism evidence="1 2">
    <name type="scientific">Cryoendolithus antarcticus</name>
    <dbReference type="NCBI Taxonomy" id="1507870"/>
    <lineage>
        <taxon>Eukaryota</taxon>
        <taxon>Fungi</taxon>
        <taxon>Dikarya</taxon>
        <taxon>Ascomycota</taxon>
        <taxon>Pezizomycotina</taxon>
        <taxon>Dothideomycetes</taxon>
        <taxon>Dothideomycetidae</taxon>
        <taxon>Cladosporiales</taxon>
        <taxon>Cladosporiaceae</taxon>
        <taxon>Cryoendolithus</taxon>
    </lineage>
</organism>
<dbReference type="AlphaFoldDB" id="A0A1V8T5K5"/>
<reference evidence="2" key="1">
    <citation type="submission" date="2017-03" db="EMBL/GenBank/DDBJ databases">
        <title>Genomes of endolithic fungi from Antarctica.</title>
        <authorList>
            <person name="Coleine C."/>
            <person name="Masonjones S."/>
            <person name="Stajich J.E."/>
        </authorList>
    </citation>
    <scope>NUCLEOTIDE SEQUENCE [LARGE SCALE GENOMIC DNA]</scope>
    <source>
        <strain evidence="2">CCFEE 5527</strain>
    </source>
</reference>
<dbReference type="Proteomes" id="UP000192596">
    <property type="component" value="Unassembled WGS sequence"/>
</dbReference>
<gene>
    <name evidence="1" type="ORF">B0A48_08324</name>
</gene>